<keyword evidence="2" id="KW-0326">Glycosidase</keyword>
<evidence type="ECO:0000256" key="3">
    <source>
        <dbReference type="SAM" id="SignalP"/>
    </source>
</evidence>
<dbReference type="OrthoDB" id="176168at2"/>
<dbReference type="SUPFAM" id="SSF51445">
    <property type="entry name" value="(Trans)glycosidases"/>
    <property type="match status" value="1"/>
</dbReference>
<dbReference type="Gene3D" id="2.60.40.1180">
    <property type="entry name" value="Golgi alpha-mannosidase II"/>
    <property type="match status" value="2"/>
</dbReference>
<keyword evidence="3" id="KW-0732">Signal</keyword>
<organism evidence="5 6">
    <name type="scientific">Psychromonas ingrahamii (strain DSM 17664 / CCUG 51855 / 37)</name>
    <dbReference type="NCBI Taxonomy" id="357804"/>
    <lineage>
        <taxon>Bacteria</taxon>
        <taxon>Pseudomonadati</taxon>
        <taxon>Pseudomonadota</taxon>
        <taxon>Gammaproteobacteria</taxon>
        <taxon>Alteromonadales</taxon>
        <taxon>Psychromonadaceae</taxon>
        <taxon>Psychromonas</taxon>
    </lineage>
</organism>
<dbReference type="InterPro" id="IPR000322">
    <property type="entry name" value="Glyco_hydro_31_TIM"/>
</dbReference>
<evidence type="ECO:0000259" key="4">
    <source>
        <dbReference type="PROSITE" id="PS51166"/>
    </source>
</evidence>
<evidence type="ECO:0000256" key="2">
    <source>
        <dbReference type="RuleBase" id="RU361185"/>
    </source>
</evidence>
<dbReference type="eggNOG" id="COG1501">
    <property type="taxonomic scope" value="Bacteria"/>
</dbReference>
<feature type="domain" description="CBM20" evidence="4">
    <location>
        <begin position="890"/>
        <end position="1010"/>
    </location>
</feature>
<dbReference type="HOGENOM" id="CLU_301846_0_0_6"/>
<dbReference type="InterPro" id="IPR051816">
    <property type="entry name" value="Glycosyl_Hydrolase_31"/>
</dbReference>
<evidence type="ECO:0000313" key="6">
    <source>
        <dbReference type="Proteomes" id="UP000000639"/>
    </source>
</evidence>
<name>A1SXN5_PSYIN</name>
<dbReference type="RefSeq" id="WP_011770810.1">
    <property type="nucleotide sequence ID" value="NC_008709.1"/>
</dbReference>
<accession>A1SXN5</accession>
<protein>
    <submittedName>
        <fullName evidence="5">Glycoside hydrolase, family 31</fullName>
    </submittedName>
</protein>
<dbReference type="InterPro" id="IPR017853">
    <property type="entry name" value="GH"/>
</dbReference>
<dbReference type="PANTHER" id="PTHR43863:SF2">
    <property type="entry name" value="MALTASE-GLUCOAMYLASE"/>
    <property type="match status" value="1"/>
</dbReference>
<reference evidence="5 6" key="1">
    <citation type="submission" date="2007-01" db="EMBL/GenBank/DDBJ databases">
        <title>Complete sequence of Psychromonas ingrahamii 37.</title>
        <authorList>
            <consortium name="US DOE Joint Genome Institute"/>
            <person name="Copeland A."/>
            <person name="Lucas S."/>
            <person name="Lapidus A."/>
            <person name="Barry K."/>
            <person name="Detter J.C."/>
            <person name="Glavina del Rio T."/>
            <person name="Hammon N."/>
            <person name="Israni S."/>
            <person name="Dalin E."/>
            <person name="Tice H."/>
            <person name="Pitluck S."/>
            <person name="Thompson L.S."/>
            <person name="Brettin T."/>
            <person name="Bruce D."/>
            <person name="Han C."/>
            <person name="Tapia R."/>
            <person name="Schmutz J."/>
            <person name="Larimer F."/>
            <person name="Land M."/>
            <person name="Hauser L."/>
            <person name="Kyrpides N."/>
            <person name="Ivanova N."/>
            <person name="Staley J."/>
            <person name="Richardson P."/>
        </authorList>
    </citation>
    <scope>NUCLEOTIDE SEQUENCE [LARGE SCALE GENOMIC DNA]</scope>
    <source>
        <strain evidence="5 6">37</strain>
    </source>
</reference>
<dbReference type="Gene3D" id="2.60.40.10">
    <property type="entry name" value="Immunoglobulins"/>
    <property type="match status" value="1"/>
</dbReference>
<dbReference type="GO" id="GO:2001070">
    <property type="term" value="F:starch binding"/>
    <property type="evidence" value="ECO:0007669"/>
    <property type="project" value="InterPro"/>
</dbReference>
<evidence type="ECO:0000313" key="5">
    <source>
        <dbReference type="EMBL" id="ABM04250.1"/>
    </source>
</evidence>
<dbReference type="InterPro" id="IPR048395">
    <property type="entry name" value="Glyco_hydro_31_C"/>
</dbReference>
<dbReference type="Proteomes" id="UP000000639">
    <property type="component" value="Chromosome"/>
</dbReference>
<dbReference type="SUPFAM" id="SSF49452">
    <property type="entry name" value="Starch-binding domain-like"/>
    <property type="match status" value="1"/>
</dbReference>
<comment type="similarity">
    <text evidence="1 2">Belongs to the glycosyl hydrolase 31 family.</text>
</comment>
<dbReference type="SUPFAM" id="SSF74650">
    <property type="entry name" value="Galactose mutarotase-like"/>
    <property type="match status" value="1"/>
</dbReference>
<dbReference type="CAZy" id="CBM20">
    <property type="family name" value="Carbohydrate-Binding Module Family 20"/>
</dbReference>
<feature type="chain" id="PRO_5002637819" evidence="3">
    <location>
        <begin position="27"/>
        <end position="1010"/>
    </location>
</feature>
<dbReference type="Pfam" id="PF00686">
    <property type="entry name" value="CBM_20"/>
    <property type="match status" value="1"/>
</dbReference>
<dbReference type="PANTHER" id="PTHR43863">
    <property type="entry name" value="HYDROLASE, PUTATIVE (AFU_ORTHOLOGUE AFUA_1G03140)-RELATED"/>
    <property type="match status" value="1"/>
</dbReference>
<evidence type="ECO:0000256" key="1">
    <source>
        <dbReference type="ARBA" id="ARBA00007806"/>
    </source>
</evidence>
<dbReference type="PROSITE" id="PS51166">
    <property type="entry name" value="CBM20"/>
    <property type="match status" value="1"/>
</dbReference>
<dbReference type="KEGG" id="pin:Ping_2529"/>
<dbReference type="InterPro" id="IPR013780">
    <property type="entry name" value="Glyco_hydro_b"/>
</dbReference>
<dbReference type="SMART" id="SM01065">
    <property type="entry name" value="CBM_2"/>
    <property type="match status" value="1"/>
</dbReference>
<sequence length="1010" mass="113235">MNTVSKVFCMCLLTISIFSLSLNAHSEIFHKKFTIDSATLIVELLDDDLVHFEYASPSNSTNGSSPIYQSPMVYKSDYSGPTSIQDKGNSLETSDLIVHINSSNLCVAVRDKTQANTLLTTVCPVDLSLAWKGINISPSGTENIYGLGQQFKKLGSADGDWLAHKVREAQPNGQAQAHGNGFMPFGQAGMVGNVQFPVIYSLGSKADYALFLDNVYKQQWDFEANWWEVRMWGDQIRFYIMSGADLPDLRKDYMELVGRPPVPPKKAFGLWLSEFGYKNWNEVDTLLSAARTNNFPIDGFVLDLFWFGGIKANNPDSPMGKLDWDTSNNDGNDYYFPDPAGKVALYQQDNISLVAIEESYINKNTATYNDMMQTGNYFSYAKSAGKCDDLQQGKITHINDWFGDAAMLDWSDTAGAGWLHLNRRFPNLSNIGITSHWTDLGEPEKYNPSSCYDGLETAVNGLKNSHGDIHNLYNFLWNKSIYEGYYQQRDKVDERSFIVTRSGTSGIQRFGAAMWSGDIGSNLDLLASHSNAQLHMSFSGIDYYGADIGGFRREGMPYNQDHSGNRQYEDELYTQWFANGAWFDVPVRPHTDNAFQSSQRYETAPYLVGYINSNRENIRQRYALIPYYYSLAYRAFLEGEPVMPPPLFYYQDDINLREMGHEKMIGKDLLVGVVANHGEYQRNMYLPAGKWVNYHSNEWLDSQGQWLNQVPVYRNKLFRLPAFVKAGAIIPQMYVDANSKDAFGHSKNGTAVHNELILKVVAGDNPAGFTLYEDDGSTLSYDAKKQPVYNTRTTLLTQKKQGDHQRVSIHASSGTYAGAPKSRQNTVQLILDNQQATDVKLNNMSLTQYNSKNSFDGASSGWYNAGNNVVYAKTASMLTSKVKYLDFYQQSTPAISSAYFACDNGWTNPGDELYLVGSIVELGNWNLNRAIKMNPSVYHAYISNPPPNHNGPGPSAPVWTKIVAPLPVNTVFTWKCVKKLADNIWVWQPGDNNQHTTVASGYSGMTMGSF</sequence>
<gene>
    <name evidence="5" type="ordered locus">Ping_2529</name>
</gene>
<dbReference type="InterPro" id="IPR033403">
    <property type="entry name" value="DUF5110"/>
</dbReference>
<dbReference type="CAZy" id="GH31">
    <property type="family name" value="Glycoside Hydrolase Family 31"/>
</dbReference>
<dbReference type="EMBL" id="CP000510">
    <property type="protein sequence ID" value="ABM04250.1"/>
    <property type="molecule type" value="Genomic_DNA"/>
</dbReference>
<dbReference type="CDD" id="cd14752">
    <property type="entry name" value="GH31_N"/>
    <property type="match status" value="1"/>
</dbReference>
<dbReference type="InterPro" id="IPR013783">
    <property type="entry name" value="Ig-like_fold"/>
</dbReference>
<dbReference type="Gene3D" id="3.20.20.80">
    <property type="entry name" value="Glycosidases"/>
    <property type="match status" value="1"/>
</dbReference>
<dbReference type="InterPro" id="IPR013784">
    <property type="entry name" value="Carb-bd-like_fold"/>
</dbReference>
<feature type="signal peptide" evidence="3">
    <location>
        <begin position="1"/>
        <end position="26"/>
    </location>
</feature>
<keyword evidence="2 5" id="KW-0378">Hydrolase</keyword>
<dbReference type="SUPFAM" id="SSF51011">
    <property type="entry name" value="Glycosyl hydrolase domain"/>
    <property type="match status" value="1"/>
</dbReference>
<dbReference type="InterPro" id="IPR002044">
    <property type="entry name" value="CBM20"/>
</dbReference>
<keyword evidence="6" id="KW-1185">Reference proteome</keyword>
<dbReference type="Gene3D" id="2.60.40.1760">
    <property type="entry name" value="glycosyl hydrolase (family 31)"/>
    <property type="match status" value="1"/>
</dbReference>
<dbReference type="GO" id="GO:0004553">
    <property type="term" value="F:hydrolase activity, hydrolyzing O-glycosyl compounds"/>
    <property type="evidence" value="ECO:0007669"/>
    <property type="project" value="InterPro"/>
</dbReference>
<dbReference type="AlphaFoldDB" id="A1SXN5"/>
<dbReference type="InterPro" id="IPR011013">
    <property type="entry name" value="Gal_mutarotase_sf_dom"/>
</dbReference>
<dbReference type="STRING" id="357804.Ping_2529"/>
<dbReference type="Pfam" id="PF17137">
    <property type="entry name" value="DUF5110"/>
    <property type="match status" value="1"/>
</dbReference>
<dbReference type="CDD" id="cd06598">
    <property type="entry name" value="GH31_transferase_CtsZ"/>
    <property type="match status" value="1"/>
</dbReference>
<proteinExistence type="inferred from homology"/>
<dbReference type="GO" id="GO:0005975">
    <property type="term" value="P:carbohydrate metabolic process"/>
    <property type="evidence" value="ECO:0007669"/>
    <property type="project" value="InterPro"/>
</dbReference>
<dbReference type="Pfam" id="PF21365">
    <property type="entry name" value="Glyco_hydro_31_3rd"/>
    <property type="match status" value="1"/>
</dbReference>
<dbReference type="Pfam" id="PF01055">
    <property type="entry name" value="Glyco_hydro_31_2nd"/>
    <property type="match status" value="1"/>
</dbReference>